<dbReference type="RefSeq" id="WP_002654888.1">
    <property type="nucleotide sequence ID" value="NZ_CH672377.1"/>
</dbReference>
<dbReference type="HOGENOM" id="CLU_036787_0_0_0"/>
<evidence type="ECO:0000256" key="3">
    <source>
        <dbReference type="ARBA" id="ARBA00023125"/>
    </source>
</evidence>
<dbReference type="Pfam" id="PF13481">
    <property type="entry name" value="AAA_25"/>
    <property type="match status" value="1"/>
</dbReference>
<protein>
    <recommendedName>
        <fullName evidence="4">DNA helicase DnaB-like N-terminal domain-containing protein</fullName>
    </recommendedName>
</protein>
<dbReference type="GO" id="GO:1990077">
    <property type="term" value="C:primosome complex"/>
    <property type="evidence" value="ECO:0007669"/>
    <property type="project" value="UniProtKB-KW"/>
</dbReference>
<dbReference type="GO" id="GO:0003678">
    <property type="term" value="F:DNA helicase activity"/>
    <property type="evidence" value="ECO:0007669"/>
    <property type="project" value="InterPro"/>
</dbReference>
<reference evidence="5 6" key="1">
    <citation type="submission" date="2006-02" db="EMBL/GenBank/DDBJ databases">
        <authorList>
            <person name="Amann R."/>
            <person name="Ferriera S."/>
            <person name="Johnson J."/>
            <person name="Kravitz S."/>
            <person name="Halpern A."/>
            <person name="Remington K."/>
            <person name="Beeson K."/>
            <person name="Tran B."/>
            <person name="Rogers Y.-H."/>
            <person name="Friedman R."/>
            <person name="Venter J.C."/>
        </authorList>
    </citation>
    <scope>NUCLEOTIDE SEQUENCE [LARGE SCALE GENOMIC DNA]</scope>
    <source>
        <strain evidence="5 6">DSM 3645</strain>
    </source>
</reference>
<feature type="non-terminal residue" evidence="5">
    <location>
        <position position="525"/>
    </location>
</feature>
<evidence type="ECO:0000256" key="1">
    <source>
        <dbReference type="ARBA" id="ARBA00022515"/>
    </source>
</evidence>
<dbReference type="InterPro" id="IPR036185">
    <property type="entry name" value="DNA_heli_DnaB-like_N_sf"/>
</dbReference>
<evidence type="ECO:0000313" key="5">
    <source>
        <dbReference type="EMBL" id="EAQ77482.1"/>
    </source>
</evidence>
<dbReference type="SUPFAM" id="SSF48024">
    <property type="entry name" value="N-terminal domain of DnaB helicase"/>
    <property type="match status" value="1"/>
</dbReference>
<dbReference type="InterPro" id="IPR027417">
    <property type="entry name" value="P-loop_NTPase"/>
</dbReference>
<accession>A4A122</accession>
<evidence type="ECO:0000259" key="4">
    <source>
        <dbReference type="Pfam" id="PF00772"/>
    </source>
</evidence>
<proteinExistence type="predicted"/>
<keyword evidence="2" id="KW-0235">DNA replication</keyword>
<organism evidence="5 6">
    <name type="scientific">Blastopirellula marina DSM 3645</name>
    <dbReference type="NCBI Taxonomy" id="314230"/>
    <lineage>
        <taxon>Bacteria</taxon>
        <taxon>Pseudomonadati</taxon>
        <taxon>Planctomycetota</taxon>
        <taxon>Planctomycetia</taxon>
        <taxon>Pirellulales</taxon>
        <taxon>Pirellulaceae</taxon>
        <taxon>Blastopirellula</taxon>
    </lineage>
</organism>
<dbReference type="GO" id="GO:0006269">
    <property type="term" value="P:DNA replication, synthesis of primer"/>
    <property type="evidence" value="ECO:0007669"/>
    <property type="project" value="UniProtKB-KW"/>
</dbReference>
<evidence type="ECO:0000256" key="2">
    <source>
        <dbReference type="ARBA" id="ARBA00022705"/>
    </source>
</evidence>
<dbReference type="EMBL" id="AANZ01000032">
    <property type="protein sequence ID" value="EAQ77482.1"/>
    <property type="molecule type" value="Genomic_DNA"/>
</dbReference>
<keyword evidence="3" id="KW-0238">DNA-binding</keyword>
<dbReference type="Gene3D" id="3.40.50.300">
    <property type="entry name" value="P-loop containing nucleotide triphosphate hydrolases"/>
    <property type="match status" value="1"/>
</dbReference>
<dbReference type="Proteomes" id="UP000004358">
    <property type="component" value="Unassembled WGS sequence"/>
</dbReference>
<dbReference type="GO" id="GO:0003677">
    <property type="term" value="F:DNA binding"/>
    <property type="evidence" value="ECO:0007669"/>
    <property type="project" value="UniProtKB-KW"/>
</dbReference>
<name>A4A122_9BACT</name>
<dbReference type="InterPro" id="IPR007693">
    <property type="entry name" value="DNA_helicase_DnaB-like_N"/>
</dbReference>
<dbReference type="InterPro" id="IPR016136">
    <property type="entry name" value="DNA_helicase_N/primase_C"/>
</dbReference>
<comment type="caution">
    <text evidence="5">The sequence shown here is derived from an EMBL/GenBank/DDBJ whole genome shotgun (WGS) entry which is preliminary data.</text>
</comment>
<evidence type="ECO:0000313" key="6">
    <source>
        <dbReference type="Proteomes" id="UP000004358"/>
    </source>
</evidence>
<gene>
    <name evidence="5" type="ORF">DSM3645_06464</name>
</gene>
<keyword evidence="1" id="KW-0639">Primosome</keyword>
<sequence>MTLNQLRRLIARLCADPTTRSVDLQTRNLTRGEIAEARWLAVVLMRSDLFSTCPLRPEHFQHQTHFDIFRAMLQMQSRRIRCNDLPELLARLDVAGYPEESALEMLSEVLHCRGQIKNFDDYTATLEKRFQAHQAAELTLPNSELVRLDTAGGASPFQTLTTAELIAQQEPLQWLAPGIFVQNEPAVIVGPSKSMKSSIAVDLCAALASGGQFLGQFTADRPFRVGYVSRHDERQALSDLAGRWSEAGGVDSSKLPNLIWSLLVADAADPAHLDQLRDWIRGNELEVVVIDAVRLTSTGKQAQAKQLRNLVGCCKAAGATPILCCQSRKAIPRGATLATDVAASLDFARQWILLQRRETYSPGSGQHRLRLTYGGCAGQGGEWGVDIDEGKLEDPQGRSWQVRLRDVESIEVEAAANAAAAHDQRLQTKIHATLTHVEATQATKSRIREQCGINGSRFAAAWDRLLALGKIKPMESSERKTERAPIYRWIDRSSPPEKNEAVRSAPDVDVGRRVRCADQEKCVSV</sequence>
<dbReference type="AlphaFoldDB" id="A4A122"/>
<dbReference type="eggNOG" id="COG0305">
    <property type="taxonomic scope" value="Bacteria"/>
</dbReference>
<dbReference type="SUPFAM" id="SSF52540">
    <property type="entry name" value="P-loop containing nucleoside triphosphate hydrolases"/>
    <property type="match status" value="1"/>
</dbReference>
<dbReference type="Gene3D" id="1.10.860.10">
    <property type="entry name" value="DNAb Helicase, Chain A"/>
    <property type="match status" value="1"/>
</dbReference>
<feature type="domain" description="DNA helicase DnaB-like N-terminal" evidence="4">
    <location>
        <begin position="35"/>
        <end position="124"/>
    </location>
</feature>
<dbReference type="GO" id="GO:0005524">
    <property type="term" value="F:ATP binding"/>
    <property type="evidence" value="ECO:0007669"/>
    <property type="project" value="InterPro"/>
</dbReference>
<dbReference type="Pfam" id="PF00772">
    <property type="entry name" value="DnaB"/>
    <property type="match status" value="1"/>
</dbReference>
<dbReference type="OrthoDB" id="287530at2"/>